<dbReference type="GO" id="GO:0005829">
    <property type="term" value="C:cytosol"/>
    <property type="evidence" value="ECO:0007669"/>
    <property type="project" value="TreeGrafter"/>
</dbReference>
<dbReference type="Gene3D" id="2.170.16.10">
    <property type="entry name" value="Hedgehog/Intein (Hint) domain"/>
    <property type="match status" value="1"/>
</dbReference>
<evidence type="ECO:0000256" key="9">
    <source>
        <dbReference type="ARBA" id="ARBA00044969"/>
    </source>
</evidence>
<accession>A0A4D6WNK6</accession>
<reference evidence="12" key="2">
    <citation type="submission" date="2019-04" db="EMBL/GenBank/DDBJ databases">
        <authorList>
            <person name="Pasella M."/>
        </authorList>
    </citation>
    <scope>NUCLEOTIDE SEQUENCE</scope>
    <source>
        <strain evidence="12">PD2206</strain>
    </source>
</reference>
<dbReference type="GO" id="GO:0016787">
    <property type="term" value="F:hydrolase activity"/>
    <property type="evidence" value="ECO:0007669"/>
    <property type="project" value="UniProtKB-KW"/>
</dbReference>
<evidence type="ECO:0000256" key="3">
    <source>
        <dbReference type="ARBA" id="ARBA00022741"/>
    </source>
</evidence>
<evidence type="ECO:0000256" key="5">
    <source>
        <dbReference type="ARBA" id="ARBA00022806"/>
    </source>
</evidence>
<comment type="catalytic activity">
    <reaction evidence="10">
        <text>ATP + H2O = ADP + phosphate + H(+)</text>
        <dbReference type="Rhea" id="RHEA:13065"/>
        <dbReference type="ChEBI" id="CHEBI:15377"/>
        <dbReference type="ChEBI" id="CHEBI:15378"/>
        <dbReference type="ChEBI" id="CHEBI:30616"/>
        <dbReference type="ChEBI" id="CHEBI:43474"/>
        <dbReference type="ChEBI" id="CHEBI:456216"/>
        <dbReference type="EC" id="5.6.2.3"/>
    </reaction>
</comment>
<dbReference type="PANTHER" id="PTHR30153:SF2">
    <property type="entry name" value="REPLICATIVE DNA HELICASE"/>
    <property type="match status" value="1"/>
</dbReference>
<gene>
    <name evidence="12" type="primary">dnaB</name>
</gene>
<evidence type="ECO:0000313" key="12">
    <source>
        <dbReference type="EMBL" id="QCI04361.1"/>
    </source>
</evidence>
<sequence length="615" mass="72618">MNLFNIYTIPPQNYLAEEILLGCILINPDIFVHINPLIQVESFFLECNQLIYITLLILHKKNKLNPIELLYYLSEKQTLHTIGGLNKIIELMKQSQTFIYSTININRYIYEIIQIINNNYIKRLMIQYGYNIIRLAYIQGYSSHQLYNKASQYLHVTLNKIPKNNLQNLQNLISDLILEVQSTQKKNNEIISQKKIIQSGFKDLDQLTYGLPDGDLIVIAARPSIGKTSLAINIAYNVLNRSQKGVCIFSLEMSSKQILHKIISIGSQIPNQQLIYYKIDQKEWKKIQYTCNLLLKSNFYIHDTPNISIDYIEYIAQLWIQEKKDIKLIIIDYLQLVQIDNSIKLNRTQELSYITRKLKLLAQHLNIPILILSQLNRSIELRTNKEPMLSDLKESGCIDINTHLDIDNKYQNSLQVTSIQKITINRQKQLKIPIIANLLHNKINSQNFIKNDYIFQINIIIQHIFTIYQNNINYFNITHNHQFLKKYEWIQNNQFIDNTSITNLYMKNQQKIILEYIYIKEINYQKYIHAYDINMRSYTNFFCNKMILHNSIEQDADIVIMLYEKEKSNYYLKNEKIIDIIISKNRNGPIGSCELLFCLNNTKFKDIDTHNLFQQ</sequence>
<dbReference type="InterPro" id="IPR027417">
    <property type="entry name" value="P-loop_NTPase"/>
</dbReference>
<comment type="similarity">
    <text evidence="1">Belongs to the helicase family. DnaB subfamily.</text>
</comment>
<dbReference type="SUPFAM" id="SSF48024">
    <property type="entry name" value="N-terminal domain of DnaB helicase"/>
    <property type="match status" value="1"/>
</dbReference>
<keyword evidence="5 12" id="KW-0347">Helicase</keyword>
<proteinExistence type="inferred from homology"/>
<keyword evidence="8" id="KW-0413">Isomerase</keyword>
<protein>
    <recommendedName>
        <fullName evidence="9">DNA 5'-3' helicase</fullName>
        <ecNumber evidence="9">5.6.2.3</ecNumber>
    </recommendedName>
</protein>
<dbReference type="InterPro" id="IPR007693">
    <property type="entry name" value="DNA_helicase_DnaB-like_N"/>
</dbReference>
<evidence type="ECO:0000256" key="1">
    <source>
        <dbReference type="ARBA" id="ARBA00008428"/>
    </source>
</evidence>
<evidence type="ECO:0000256" key="8">
    <source>
        <dbReference type="ARBA" id="ARBA00023235"/>
    </source>
</evidence>
<dbReference type="Gene3D" id="3.40.50.300">
    <property type="entry name" value="P-loop containing nucleotide triphosphate hydrolases"/>
    <property type="match status" value="2"/>
</dbReference>
<keyword evidence="3" id="KW-0547">Nucleotide-binding</keyword>
<dbReference type="Pfam" id="PF00772">
    <property type="entry name" value="DnaB"/>
    <property type="match status" value="1"/>
</dbReference>
<dbReference type="SUPFAM" id="SSF52540">
    <property type="entry name" value="P-loop containing nucleoside triphosphate hydrolases"/>
    <property type="match status" value="1"/>
</dbReference>
<dbReference type="InterPro" id="IPR036185">
    <property type="entry name" value="DNA_heli_DnaB-like_N_sf"/>
</dbReference>
<dbReference type="EC" id="5.6.2.3" evidence="9"/>
<dbReference type="PROSITE" id="PS51199">
    <property type="entry name" value="SF4_HELICASE"/>
    <property type="match status" value="2"/>
</dbReference>
<evidence type="ECO:0000256" key="6">
    <source>
        <dbReference type="ARBA" id="ARBA00022840"/>
    </source>
</evidence>
<keyword evidence="12" id="KW-0934">Plastid</keyword>
<geneLocation type="plastid" evidence="12"/>
<dbReference type="Pfam" id="PF03796">
    <property type="entry name" value="DnaB_C"/>
    <property type="match status" value="1"/>
</dbReference>
<reference evidence="12" key="1">
    <citation type="journal article" date="2019" name="Mol. Phylogenet. Evol.">
        <title>Morphological evolution and classification of the red algal order Ceramiales inferred using plastid phylogenomics.</title>
        <authorList>
            <person name="Diaz-Tapia P."/>
            <person name="Pasella M.M."/>
            <person name="Verbruggen H."/>
            <person name="Maggs C.A."/>
        </authorList>
    </citation>
    <scope>NUCLEOTIDE SEQUENCE</scope>
    <source>
        <strain evidence="12">PD2206</strain>
    </source>
</reference>
<dbReference type="InterPro" id="IPR016136">
    <property type="entry name" value="DNA_helicase_N/primase_C"/>
</dbReference>
<dbReference type="PANTHER" id="PTHR30153">
    <property type="entry name" value="REPLICATIVE DNA HELICASE DNAB"/>
    <property type="match status" value="1"/>
</dbReference>
<dbReference type="AlphaFoldDB" id="A0A4D6WNK6"/>
<feature type="domain" description="SF4 helicase" evidence="11">
    <location>
        <begin position="551"/>
        <end position="611"/>
    </location>
</feature>
<feature type="domain" description="SF4 helicase" evidence="11">
    <location>
        <begin position="190"/>
        <end position="396"/>
    </location>
</feature>
<dbReference type="GO" id="GO:0003677">
    <property type="term" value="F:DNA binding"/>
    <property type="evidence" value="ECO:0007669"/>
    <property type="project" value="UniProtKB-KW"/>
</dbReference>
<dbReference type="GO" id="GO:0006260">
    <property type="term" value="P:DNA replication"/>
    <property type="evidence" value="ECO:0007669"/>
    <property type="project" value="UniProtKB-KW"/>
</dbReference>
<evidence type="ECO:0000256" key="2">
    <source>
        <dbReference type="ARBA" id="ARBA00022705"/>
    </source>
</evidence>
<evidence type="ECO:0000256" key="4">
    <source>
        <dbReference type="ARBA" id="ARBA00022801"/>
    </source>
</evidence>
<keyword evidence="4" id="KW-0378">Hydrolase</keyword>
<keyword evidence="6" id="KW-0067">ATP-binding</keyword>
<keyword evidence="2" id="KW-0235">DNA replication</keyword>
<keyword evidence="7" id="KW-0238">DNA-binding</keyword>
<dbReference type="Gene3D" id="1.10.860.10">
    <property type="entry name" value="DNAb Helicase, Chain A"/>
    <property type="match status" value="1"/>
</dbReference>
<dbReference type="GO" id="GO:0005524">
    <property type="term" value="F:ATP binding"/>
    <property type="evidence" value="ECO:0007669"/>
    <property type="project" value="UniProtKB-KW"/>
</dbReference>
<organism evidence="12">
    <name type="scientific">Antithamnion hubbsii</name>
    <dbReference type="NCBI Taxonomy" id="1005974"/>
    <lineage>
        <taxon>Eukaryota</taxon>
        <taxon>Rhodophyta</taxon>
        <taxon>Florideophyceae</taxon>
        <taxon>Rhodymeniophycidae</taxon>
        <taxon>Ceramiales</taxon>
        <taxon>Ceramiaceae</taxon>
        <taxon>Antithamnion</taxon>
    </lineage>
</organism>
<evidence type="ECO:0000259" key="11">
    <source>
        <dbReference type="PROSITE" id="PS51199"/>
    </source>
</evidence>
<dbReference type="InterPro" id="IPR007694">
    <property type="entry name" value="DNA_helicase_DnaB-like_C"/>
</dbReference>
<dbReference type="GO" id="GO:0043139">
    <property type="term" value="F:5'-3' DNA helicase activity"/>
    <property type="evidence" value="ECO:0007669"/>
    <property type="project" value="UniProtKB-EC"/>
</dbReference>
<name>A0A4D6WNK6_9FLOR</name>
<dbReference type="EMBL" id="MK814610">
    <property type="protein sequence ID" value="QCI04361.1"/>
    <property type="molecule type" value="Genomic_DNA"/>
</dbReference>
<evidence type="ECO:0000256" key="7">
    <source>
        <dbReference type="ARBA" id="ARBA00023125"/>
    </source>
</evidence>
<evidence type="ECO:0000256" key="10">
    <source>
        <dbReference type="ARBA" id="ARBA00048954"/>
    </source>
</evidence>